<feature type="transmembrane region" description="Helical" evidence="2">
    <location>
        <begin position="86"/>
        <end position="107"/>
    </location>
</feature>
<keyword evidence="2" id="KW-0472">Membrane</keyword>
<accession>A0A5C4MRR7</accession>
<feature type="region of interest" description="Disordered" evidence="1">
    <location>
        <begin position="1"/>
        <end position="27"/>
    </location>
</feature>
<sequence length="124" mass="13886">MAPDEAPARVRITSPHTTARPRRRRTVEQEIDEETAIGEVYMRSLVRSQLRLALAVAAALVILVGSLPLLFLLTDLDAVRIGPVPLTWWLLGVVVYPVLFGVGWVFVRASERNERAFSDLVQRP</sequence>
<dbReference type="OrthoDB" id="5186135at2"/>
<gene>
    <name evidence="4" type="ORF">FHE65_11095</name>
    <name evidence="3" type="ORF">FHE65_12580</name>
</gene>
<protein>
    <recommendedName>
        <fullName evidence="6">DUF485 domain-containing protein</fullName>
    </recommendedName>
</protein>
<dbReference type="Proteomes" id="UP000306740">
    <property type="component" value="Unassembled WGS sequence"/>
</dbReference>
<name>A0A5C4MRR7_9ACTN</name>
<evidence type="ECO:0008006" key="6">
    <source>
        <dbReference type="Google" id="ProtNLM"/>
    </source>
</evidence>
<feature type="transmembrane region" description="Helical" evidence="2">
    <location>
        <begin position="52"/>
        <end position="74"/>
    </location>
</feature>
<organism evidence="3 5">
    <name type="scientific">Mumia zhuanghuii</name>
    <dbReference type="NCBI Taxonomy" id="2585211"/>
    <lineage>
        <taxon>Bacteria</taxon>
        <taxon>Bacillati</taxon>
        <taxon>Actinomycetota</taxon>
        <taxon>Actinomycetes</taxon>
        <taxon>Propionibacteriales</taxon>
        <taxon>Nocardioidaceae</taxon>
        <taxon>Mumia</taxon>
    </lineage>
</organism>
<comment type="caution">
    <text evidence="3">The sequence shown here is derived from an EMBL/GenBank/DDBJ whole genome shotgun (WGS) entry which is preliminary data.</text>
</comment>
<dbReference type="AlphaFoldDB" id="A0A5C4MRR7"/>
<proteinExistence type="predicted"/>
<evidence type="ECO:0000256" key="2">
    <source>
        <dbReference type="SAM" id="Phobius"/>
    </source>
</evidence>
<dbReference type="EMBL" id="VDFR01000048">
    <property type="protein sequence ID" value="TNC47153.1"/>
    <property type="molecule type" value="Genomic_DNA"/>
</dbReference>
<keyword evidence="2" id="KW-0812">Transmembrane</keyword>
<keyword evidence="2" id="KW-1133">Transmembrane helix</keyword>
<evidence type="ECO:0000256" key="1">
    <source>
        <dbReference type="SAM" id="MobiDB-lite"/>
    </source>
</evidence>
<dbReference type="EMBL" id="VDFR01000056">
    <property type="protein sequence ID" value="TNC46463.1"/>
    <property type="molecule type" value="Genomic_DNA"/>
</dbReference>
<reference evidence="3 5" key="1">
    <citation type="submission" date="2019-05" db="EMBL/GenBank/DDBJ databases">
        <title>Mumia sp. nov., isolated from the intestinal contents of plateau pika (Ochotona curzoniae) in the Qinghai-Tibet plateau of China.</title>
        <authorList>
            <person name="Tian Z."/>
        </authorList>
    </citation>
    <scope>NUCLEOTIDE SEQUENCE [LARGE SCALE GENOMIC DNA]</scope>
    <source>
        <strain evidence="5">527</strain>
        <strain evidence="3">Z527</strain>
    </source>
</reference>
<evidence type="ECO:0000313" key="3">
    <source>
        <dbReference type="EMBL" id="TNC46463.1"/>
    </source>
</evidence>
<evidence type="ECO:0000313" key="5">
    <source>
        <dbReference type="Proteomes" id="UP000306740"/>
    </source>
</evidence>
<dbReference type="RefSeq" id="WP_139087103.1">
    <property type="nucleotide sequence ID" value="NZ_VDFR01000048.1"/>
</dbReference>
<evidence type="ECO:0000313" key="4">
    <source>
        <dbReference type="EMBL" id="TNC47153.1"/>
    </source>
</evidence>